<comment type="caution">
    <text evidence="1">The sequence shown here is derived from an EMBL/GenBank/DDBJ whole genome shotgun (WGS) entry which is preliminary data.</text>
</comment>
<protein>
    <submittedName>
        <fullName evidence="1">Uncharacterized protein</fullName>
    </submittedName>
</protein>
<dbReference type="Proteomes" id="UP001500582">
    <property type="component" value="Unassembled WGS sequence"/>
</dbReference>
<keyword evidence="2" id="KW-1185">Reference proteome</keyword>
<sequence length="63" mass="7513">MVSYNDHRATDRQFIFVDELHRIAQYIEGAEQAKVKHINRPFMRRVAKKPVADPLYGLKYDQH</sequence>
<evidence type="ECO:0000313" key="2">
    <source>
        <dbReference type="Proteomes" id="UP001500582"/>
    </source>
</evidence>
<gene>
    <name evidence="1" type="ORF">GCM10023149_41490</name>
</gene>
<name>A0ABP8H4H6_9SPHI</name>
<reference evidence="2" key="1">
    <citation type="journal article" date="2019" name="Int. J. Syst. Evol. Microbiol.">
        <title>The Global Catalogue of Microorganisms (GCM) 10K type strain sequencing project: providing services to taxonomists for standard genome sequencing and annotation.</title>
        <authorList>
            <consortium name="The Broad Institute Genomics Platform"/>
            <consortium name="The Broad Institute Genome Sequencing Center for Infectious Disease"/>
            <person name="Wu L."/>
            <person name="Ma J."/>
        </authorList>
    </citation>
    <scope>NUCLEOTIDE SEQUENCE [LARGE SCALE GENOMIC DNA]</scope>
    <source>
        <strain evidence="2">JCM 17705</strain>
    </source>
</reference>
<accession>A0ABP8H4H6</accession>
<evidence type="ECO:0000313" key="1">
    <source>
        <dbReference type="EMBL" id="GAA4334235.1"/>
    </source>
</evidence>
<organism evidence="1 2">
    <name type="scientific">Mucilaginibacter gynuensis</name>
    <dbReference type="NCBI Taxonomy" id="1302236"/>
    <lineage>
        <taxon>Bacteria</taxon>
        <taxon>Pseudomonadati</taxon>
        <taxon>Bacteroidota</taxon>
        <taxon>Sphingobacteriia</taxon>
        <taxon>Sphingobacteriales</taxon>
        <taxon>Sphingobacteriaceae</taxon>
        <taxon>Mucilaginibacter</taxon>
    </lineage>
</organism>
<dbReference type="EMBL" id="BAABFT010000014">
    <property type="protein sequence ID" value="GAA4334235.1"/>
    <property type="molecule type" value="Genomic_DNA"/>
</dbReference>
<proteinExistence type="predicted"/>